<protein>
    <submittedName>
        <fullName evidence="3">Uncharacterized protein</fullName>
    </submittedName>
</protein>
<accession>A0A808FLM9</accession>
<evidence type="ECO:0000313" key="3">
    <source>
        <dbReference type="EMBL" id="ATS90739.1"/>
    </source>
</evidence>
<dbReference type="AlphaFoldDB" id="A0A808FLM9"/>
<name>A0A808FLM9_XANCI</name>
<gene>
    <name evidence="3" type="ORF">XcfCFBP6167P_22825</name>
    <name evidence="2" type="ORF">XcfCFBP6991P_03805</name>
</gene>
<evidence type="ECO:0000313" key="4">
    <source>
        <dbReference type="Proteomes" id="UP000230560"/>
    </source>
</evidence>
<proteinExistence type="predicted"/>
<sequence length="78" mass="8303">MRAGALPAHATIGVRGRRHHAAGKAINTKKRSETPASPAAANRSRHVARRTGAHPARAVDNRPLAPADAAHRTLFYIV</sequence>
<dbReference type="EMBL" id="CP021018">
    <property type="protein sequence ID" value="ATS90739.1"/>
    <property type="molecule type" value="Genomic_DNA"/>
</dbReference>
<feature type="compositionally biased region" description="Basic residues" evidence="1">
    <location>
        <begin position="43"/>
        <end position="52"/>
    </location>
</feature>
<dbReference type="EMBL" id="CP021015">
    <property type="protein sequence ID" value="ATS83188.1"/>
    <property type="molecule type" value="Genomic_DNA"/>
</dbReference>
<dbReference type="Proteomes" id="UP000230560">
    <property type="component" value="Chromosome"/>
</dbReference>
<evidence type="ECO:0000256" key="1">
    <source>
        <dbReference type="SAM" id="MobiDB-lite"/>
    </source>
</evidence>
<reference evidence="3 4" key="1">
    <citation type="journal article" date="2017" name="BMC Genomics">
        <title>Xanthomonas adaptation to common bean is associated with horizontal transfers of genes encoding TAL effectors.</title>
        <authorList>
            <person name="Ruh M."/>
            <person name="Briand M."/>
            <person name="Bonneau S."/>
            <person name="Jacques M.A."/>
            <person name="Chen N.W.G."/>
        </authorList>
    </citation>
    <scope>NUCLEOTIDE SEQUENCE [LARGE SCALE GENOMIC DNA]</scope>
    <source>
        <strain evidence="3">CFBP6167</strain>
        <strain evidence="2 4">CFBP6991</strain>
    </source>
</reference>
<organism evidence="3">
    <name type="scientific">Xanthomonas citri pv. phaseoli var. fuscans</name>
    <dbReference type="NCBI Taxonomy" id="473423"/>
    <lineage>
        <taxon>Bacteria</taxon>
        <taxon>Pseudomonadati</taxon>
        <taxon>Pseudomonadota</taxon>
        <taxon>Gammaproteobacteria</taxon>
        <taxon>Lysobacterales</taxon>
        <taxon>Lysobacteraceae</taxon>
        <taxon>Xanthomonas</taxon>
    </lineage>
</organism>
<feature type="region of interest" description="Disordered" evidence="1">
    <location>
        <begin position="1"/>
        <end position="65"/>
    </location>
</feature>
<evidence type="ECO:0000313" key="2">
    <source>
        <dbReference type="EMBL" id="ATS83188.1"/>
    </source>
</evidence>